<organism evidence="1">
    <name type="scientific">Solanum chacoense</name>
    <name type="common">Chaco potato</name>
    <dbReference type="NCBI Taxonomy" id="4108"/>
    <lineage>
        <taxon>Eukaryota</taxon>
        <taxon>Viridiplantae</taxon>
        <taxon>Streptophyta</taxon>
        <taxon>Embryophyta</taxon>
        <taxon>Tracheophyta</taxon>
        <taxon>Spermatophyta</taxon>
        <taxon>Magnoliopsida</taxon>
        <taxon>eudicotyledons</taxon>
        <taxon>Gunneridae</taxon>
        <taxon>Pentapetalae</taxon>
        <taxon>asterids</taxon>
        <taxon>lamiids</taxon>
        <taxon>Solanales</taxon>
        <taxon>Solanaceae</taxon>
        <taxon>Solanoideae</taxon>
        <taxon>Solaneae</taxon>
        <taxon>Solanum</taxon>
    </lineage>
</organism>
<evidence type="ECO:0000313" key="1">
    <source>
        <dbReference type="EMBL" id="JAP09877.1"/>
    </source>
</evidence>
<dbReference type="AlphaFoldDB" id="A0A0V0GNW5"/>
<dbReference type="EMBL" id="GEDG01034150">
    <property type="protein sequence ID" value="JAP09877.1"/>
    <property type="molecule type" value="Transcribed_RNA"/>
</dbReference>
<sequence>MCVLIMATNRPVTLVSGIHSVVLFRWMRQFPLEACFKSNFKTFTTTGTFIPYCCNSMLASLFHVDLRNNHINIHENLNWNWNLTTNLD</sequence>
<protein>
    <submittedName>
        <fullName evidence="1">Putative ovule protein</fullName>
    </submittedName>
</protein>
<reference evidence="1" key="1">
    <citation type="submission" date="2015-12" db="EMBL/GenBank/DDBJ databases">
        <title>Gene expression during late stages of embryo sac development: a critical building block for successful pollen-pistil interactions.</title>
        <authorList>
            <person name="Liu Y."/>
            <person name="Joly V."/>
            <person name="Sabar M."/>
            <person name="Matton D.P."/>
        </authorList>
    </citation>
    <scope>NUCLEOTIDE SEQUENCE</scope>
</reference>
<name>A0A0V0GNW5_SOLCH</name>
<proteinExistence type="predicted"/>
<accession>A0A0V0GNW5</accession>